<dbReference type="GO" id="GO:0006749">
    <property type="term" value="P:glutathione metabolic process"/>
    <property type="evidence" value="ECO:0007669"/>
    <property type="project" value="TreeGrafter"/>
</dbReference>
<protein>
    <submittedName>
        <fullName evidence="2">Stringent starvation protein A</fullName>
    </submittedName>
</protein>
<feature type="domain" description="GST N-terminal" evidence="1">
    <location>
        <begin position="3"/>
        <end position="84"/>
    </location>
</feature>
<dbReference type="CDD" id="cd03194">
    <property type="entry name" value="GST_C_3"/>
    <property type="match status" value="1"/>
</dbReference>
<evidence type="ECO:0000313" key="2">
    <source>
        <dbReference type="EMBL" id="SMX45350.1"/>
    </source>
</evidence>
<dbReference type="Gene3D" id="3.40.30.10">
    <property type="entry name" value="Glutaredoxin"/>
    <property type="match status" value="1"/>
</dbReference>
<sequence>MSYKLFIGDYTFSSWSLRGWLMLKRFGIPFDPTLVEFDVDSVANQLSAHKPARTVPTLVTDTGDVLWDSLAIAEELATRHPEAGLWPADPSLRALARNLAAEMHCGYGALRDECPMNLGVSYSSFMPSEATLADVARIDEVWSFALEKSGGPWLCGDYSAADAMFAPIAGRIAGYGLDMSEAAQAYVDRHLSDPAFRQWRAMGEARNVRLPWYARDFDTKPWPGPAPLEAKIVETGTAENANCPYSGRPVTHLFEVQGRTFGVCNGFCQAKTVSDPAAWPQFMALMN</sequence>
<dbReference type="OrthoDB" id="9799538at2"/>
<dbReference type="AlphaFoldDB" id="A0A238KRS3"/>
<proteinExistence type="predicted"/>
<name>A0A238KRS3_9RHOB</name>
<dbReference type="PANTHER" id="PTHR42673:SF4">
    <property type="entry name" value="MALEYLACETOACETATE ISOMERASE"/>
    <property type="match status" value="1"/>
</dbReference>
<dbReference type="PROSITE" id="PS50404">
    <property type="entry name" value="GST_NTER"/>
    <property type="match status" value="1"/>
</dbReference>
<dbReference type="InterPro" id="IPR004045">
    <property type="entry name" value="Glutathione_S-Trfase_N"/>
</dbReference>
<dbReference type="SUPFAM" id="SSF52833">
    <property type="entry name" value="Thioredoxin-like"/>
    <property type="match status" value="1"/>
</dbReference>
<reference evidence="2 3" key="1">
    <citation type="submission" date="2017-05" db="EMBL/GenBank/DDBJ databases">
        <authorList>
            <person name="Song R."/>
            <person name="Chenine A.L."/>
            <person name="Ruprecht R.M."/>
        </authorList>
    </citation>
    <scope>NUCLEOTIDE SEQUENCE [LARGE SCALE GENOMIC DNA]</scope>
    <source>
        <strain evidence="2 3">CECT 8663</strain>
    </source>
</reference>
<dbReference type="Proteomes" id="UP000220836">
    <property type="component" value="Unassembled WGS sequence"/>
</dbReference>
<dbReference type="SUPFAM" id="SSF47616">
    <property type="entry name" value="GST C-terminal domain-like"/>
    <property type="match status" value="1"/>
</dbReference>
<dbReference type="Gene3D" id="1.20.1050.10">
    <property type="match status" value="1"/>
</dbReference>
<evidence type="ECO:0000259" key="1">
    <source>
        <dbReference type="PROSITE" id="PS50404"/>
    </source>
</evidence>
<keyword evidence="3" id="KW-1185">Reference proteome</keyword>
<accession>A0A238KRS3</accession>
<dbReference type="EMBL" id="FXYH01000011">
    <property type="protein sequence ID" value="SMX45350.1"/>
    <property type="molecule type" value="Genomic_DNA"/>
</dbReference>
<dbReference type="RefSeq" id="WP_097805489.1">
    <property type="nucleotide sequence ID" value="NZ_FXYH01000011.1"/>
</dbReference>
<dbReference type="InterPro" id="IPR036249">
    <property type="entry name" value="Thioredoxin-like_sf"/>
</dbReference>
<dbReference type="GO" id="GO:0004364">
    <property type="term" value="F:glutathione transferase activity"/>
    <property type="evidence" value="ECO:0007669"/>
    <property type="project" value="TreeGrafter"/>
</dbReference>
<dbReference type="PANTHER" id="PTHR42673">
    <property type="entry name" value="MALEYLACETOACETATE ISOMERASE"/>
    <property type="match status" value="1"/>
</dbReference>
<dbReference type="Pfam" id="PF13409">
    <property type="entry name" value="GST_N_2"/>
    <property type="match status" value="1"/>
</dbReference>
<dbReference type="CDD" id="cd03043">
    <property type="entry name" value="GST_N_1"/>
    <property type="match status" value="1"/>
</dbReference>
<dbReference type="InterPro" id="IPR036282">
    <property type="entry name" value="Glutathione-S-Trfase_C_sf"/>
</dbReference>
<dbReference type="GO" id="GO:0016034">
    <property type="term" value="F:maleylacetoacetate isomerase activity"/>
    <property type="evidence" value="ECO:0007669"/>
    <property type="project" value="TreeGrafter"/>
</dbReference>
<dbReference type="GO" id="GO:0006559">
    <property type="term" value="P:L-phenylalanine catabolic process"/>
    <property type="evidence" value="ECO:0007669"/>
    <property type="project" value="TreeGrafter"/>
</dbReference>
<organism evidence="2 3">
    <name type="scientific">Pelagimonas varians</name>
    <dbReference type="NCBI Taxonomy" id="696760"/>
    <lineage>
        <taxon>Bacteria</taxon>
        <taxon>Pseudomonadati</taxon>
        <taxon>Pseudomonadota</taxon>
        <taxon>Alphaproteobacteria</taxon>
        <taxon>Rhodobacterales</taxon>
        <taxon>Roseobacteraceae</taxon>
        <taxon>Pelagimonas</taxon>
    </lineage>
</organism>
<gene>
    <name evidence="2" type="ORF">PEV8663_03016</name>
</gene>
<evidence type="ECO:0000313" key="3">
    <source>
        <dbReference type="Proteomes" id="UP000220836"/>
    </source>
</evidence>